<dbReference type="AlphaFoldDB" id="A0AAV8RFT8"/>
<dbReference type="Proteomes" id="UP001222027">
    <property type="component" value="Unassembled WGS sequence"/>
</dbReference>
<organism evidence="1 2">
    <name type="scientific">Ensete ventricosum</name>
    <name type="common">Abyssinian banana</name>
    <name type="synonym">Musa ensete</name>
    <dbReference type="NCBI Taxonomy" id="4639"/>
    <lineage>
        <taxon>Eukaryota</taxon>
        <taxon>Viridiplantae</taxon>
        <taxon>Streptophyta</taxon>
        <taxon>Embryophyta</taxon>
        <taxon>Tracheophyta</taxon>
        <taxon>Spermatophyta</taxon>
        <taxon>Magnoliopsida</taxon>
        <taxon>Liliopsida</taxon>
        <taxon>Zingiberales</taxon>
        <taxon>Musaceae</taxon>
        <taxon>Ensete</taxon>
    </lineage>
</organism>
<sequence length="86" mass="9645">MVETMRLPSGTTAICVEMDVMDSGSFRYQKNWFKKESSRQDAVPRTHIRNVSTGVVGSSSTGGVGVHAHFVERFVCIDLRFCSPYR</sequence>
<keyword evidence="2" id="KW-1185">Reference proteome</keyword>
<gene>
    <name evidence="1" type="ORF">OPV22_009380</name>
</gene>
<evidence type="ECO:0000313" key="1">
    <source>
        <dbReference type="EMBL" id="KAJ8498828.1"/>
    </source>
</evidence>
<protein>
    <submittedName>
        <fullName evidence="1">Uncharacterized protein</fullName>
    </submittedName>
</protein>
<proteinExistence type="predicted"/>
<evidence type="ECO:0000313" key="2">
    <source>
        <dbReference type="Proteomes" id="UP001222027"/>
    </source>
</evidence>
<name>A0AAV8RFT8_ENSVE</name>
<dbReference type="EMBL" id="JAQQAF010000003">
    <property type="protein sequence ID" value="KAJ8498828.1"/>
    <property type="molecule type" value="Genomic_DNA"/>
</dbReference>
<reference evidence="1 2" key="1">
    <citation type="submission" date="2022-12" db="EMBL/GenBank/DDBJ databases">
        <title>Chromosome-scale assembly of the Ensete ventricosum genome.</title>
        <authorList>
            <person name="Dussert Y."/>
            <person name="Stocks J."/>
            <person name="Wendawek A."/>
            <person name="Woldeyes F."/>
            <person name="Nichols R.A."/>
            <person name="Borrell J.S."/>
        </authorList>
    </citation>
    <scope>NUCLEOTIDE SEQUENCE [LARGE SCALE GENOMIC DNA]</scope>
    <source>
        <strain evidence="2">cv. Maze</strain>
        <tissue evidence="1">Seeds</tissue>
    </source>
</reference>
<accession>A0AAV8RFT8</accession>
<comment type="caution">
    <text evidence="1">The sequence shown here is derived from an EMBL/GenBank/DDBJ whole genome shotgun (WGS) entry which is preliminary data.</text>
</comment>